<evidence type="ECO:0000313" key="2">
    <source>
        <dbReference type="EMBL" id="QIE91272.1"/>
    </source>
</evidence>
<dbReference type="KEGG" id="pnt:G5B91_33495"/>
<keyword evidence="1" id="KW-0812">Transmembrane</keyword>
<sequence length="157" mass="16800">METQIISIIGSVLLLGAIAALWIGRLNSAAGKAPGLDDGHGAQAGAEEGMHPEPVRTMKIEMIPHSSPAETPRQPAKTEEVAVVPEPVVSEILEVTEVLPQEDCADAALNLQLADQLKVVGDFEGVAEYAKLVLEMKTSSARQRARAQSLLRREMAR</sequence>
<protein>
    <submittedName>
        <fullName evidence="2">Uncharacterized protein</fullName>
    </submittedName>
</protein>
<dbReference type="Proteomes" id="UP000501063">
    <property type="component" value="Plasmid pPniHBP1_1"/>
</dbReference>
<reference evidence="2 3" key="1">
    <citation type="submission" date="2020-02" db="EMBL/GenBank/DDBJ databases">
        <title>Integrative conjugative elements (ICEs) and plasmids drive adaptation of Pseudomonas nitroreducens strain HBP1 to wastewater environment.</title>
        <authorList>
            <person name="Sentchilo V."/>
            <person name="Carraro N."/>
            <person name="Bertelli C."/>
            <person name="van der Meer J.R."/>
        </authorList>
    </citation>
    <scope>NUCLEOTIDE SEQUENCE [LARGE SCALE GENOMIC DNA]</scope>
    <source>
        <strain evidence="2 3">HBP1</strain>
        <plasmid evidence="3">ppnihbp1_1</plasmid>
    </source>
</reference>
<feature type="transmembrane region" description="Helical" evidence="1">
    <location>
        <begin position="6"/>
        <end position="24"/>
    </location>
</feature>
<keyword evidence="1" id="KW-1133">Transmembrane helix</keyword>
<proteinExistence type="predicted"/>
<geneLocation type="plasmid" evidence="3">
    <name>ppnihbp1_1</name>
</geneLocation>
<keyword evidence="1" id="KW-0472">Membrane</keyword>
<evidence type="ECO:0000313" key="3">
    <source>
        <dbReference type="Proteomes" id="UP000501063"/>
    </source>
</evidence>
<name>A0A6G6J7M3_PSENT</name>
<accession>A0A6G6J7M3</accession>
<keyword evidence="2" id="KW-0614">Plasmid</keyword>
<dbReference type="AlphaFoldDB" id="A0A6G6J7M3"/>
<evidence type="ECO:0000256" key="1">
    <source>
        <dbReference type="SAM" id="Phobius"/>
    </source>
</evidence>
<dbReference type="EMBL" id="CP049142">
    <property type="protein sequence ID" value="QIE91272.1"/>
    <property type="molecule type" value="Genomic_DNA"/>
</dbReference>
<gene>
    <name evidence="2" type="ORF">G5B91_33495</name>
</gene>
<organism evidence="2 3">
    <name type="scientific">Pseudomonas nitroreducens</name>
    <dbReference type="NCBI Taxonomy" id="46680"/>
    <lineage>
        <taxon>Bacteria</taxon>
        <taxon>Pseudomonadati</taxon>
        <taxon>Pseudomonadota</taxon>
        <taxon>Gammaproteobacteria</taxon>
        <taxon>Pseudomonadales</taxon>
        <taxon>Pseudomonadaceae</taxon>
        <taxon>Pseudomonas</taxon>
    </lineage>
</organism>
<dbReference type="RefSeq" id="WP_017519820.1">
    <property type="nucleotide sequence ID" value="NZ_CP049142.1"/>
</dbReference>